<reference evidence="2" key="1">
    <citation type="submission" date="2022-10" db="EMBL/GenBank/DDBJ databases">
        <authorList>
            <person name="Chen Y."/>
            <person name="Dougan E. K."/>
            <person name="Chan C."/>
            <person name="Rhodes N."/>
            <person name="Thang M."/>
        </authorList>
    </citation>
    <scope>NUCLEOTIDE SEQUENCE</scope>
</reference>
<dbReference type="EMBL" id="CAMXCT030000735">
    <property type="protein sequence ID" value="CAL4769979.1"/>
    <property type="molecule type" value="Genomic_DNA"/>
</dbReference>
<sequence>MRCGSFTMAGTETLRYKDELDQVKDRIGGLLQQLESEEDPRAKQRLQKKVTRRVSRVVNLEPVEAETQPPETFHDVREKLDDLLGQLHLEERQHVLSQVVEWFVGHTPAAQKDIAVLERADKERILPDSSRGRPLPQDDCKKGTTSRGMSLVYGFVFIVFAVAFTRFVLLRPLPQDDCKKGFNNRYDKAWNQKLGRNFTTPIPQFSTDGCVIY</sequence>
<reference evidence="3 4" key="2">
    <citation type="submission" date="2024-05" db="EMBL/GenBank/DDBJ databases">
        <authorList>
            <person name="Chen Y."/>
            <person name="Shah S."/>
            <person name="Dougan E. K."/>
            <person name="Thang M."/>
            <person name="Chan C."/>
        </authorList>
    </citation>
    <scope>NUCLEOTIDE SEQUENCE [LARGE SCALE GENOMIC DNA]</scope>
</reference>
<gene>
    <name evidence="2" type="ORF">C1SCF055_LOCUS10336</name>
</gene>
<feature type="transmembrane region" description="Helical" evidence="1">
    <location>
        <begin position="151"/>
        <end position="169"/>
    </location>
</feature>
<accession>A0A9P1BZJ0</accession>
<keyword evidence="4" id="KW-1185">Reference proteome</keyword>
<protein>
    <submittedName>
        <fullName evidence="3">N-acetyltransferase domain-containing protein</fullName>
    </submittedName>
</protein>
<evidence type="ECO:0000313" key="4">
    <source>
        <dbReference type="Proteomes" id="UP001152797"/>
    </source>
</evidence>
<dbReference type="Proteomes" id="UP001152797">
    <property type="component" value="Unassembled WGS sequence"/>
</dbReference>
<evidence type="ECO:0000313" key="2">
    <source>
        <dbReference type="EMBL" id="CAI3982667.1"/>
    </source>
</evidence>
<evidence type="ECO:0000256" key="1">
    <source>
        <dbReference type="SAM" id="Phobius"/>
    </source>
</evidence>
<dbReference type="EMBL" id="CAMXCT020000735">
    <property type="protein sequence ID" value="CAL1136042.1"/>
    <property type="molecule type" value="Genomic_DNA"/>
</dbReference>
<dbReference type="EMBL" id="CAMXCT010000735">
    <property type="protein sequence ID" value="CAI3982667.1"/>
    <property type="molecule type" value="Genomic_DNA"/>
</dbReference>
<dbReference type="AlphaFoldDB" id="A0A9P1BZJ0"/>
<organism evidence="2">
    <name type="scientific">Cladocopium goreaui</name>
    <dbReference type="NCBI Taxonomy" id="2562237"/>
    <lineage>
        <taxon>Eukaryota</taxon>
        <taxon>Sar</taxon>
        <taxon>Alveolata</taxon>
        <taxon>Dinophyceae</taxon>
        <taxon>Suessiales</taxon>
        <taxon>Symbiodiniaceae</taxon>
        <taxon>Cladocopium</taxon>
    </lineage>
</organism>
<proteinExistence type="predicted"/>
<keyword evidence="1" id="KW-0472">Membrane</keyword>
<evidence type="ECO:0000313" key="3">
    <source>
        <dbReference type="EMBL" id="CAL4769979.1"/>
    </source>
</evidence>
<keyword evidence="1" id="KW-1133">Transmembrane helix</keyword>
<comment type="caution">
    <text evidence="2">The sequence shown here is derived from an EMBL/GenBank/DDBJ whole genome shotgun (WGS) entry which is preliminary data.</text>
</comment>
<keyword evidence="1" id="KW-0812">Transmembrane</keyword>
<name>A0A9P1BZJ0_9DINO</name>